<dbReference type="InterPro" id="IPR049126">
    <property type="entry name" value="FAN1-like_TPR"/>
</dbReference>
<dbReference type="GO" id="GO:0046872">
    <property type="term" value="F:metal ion binding"/>
    <property type="evidence" value="ECO:0007669"/>
    <property type="project" value="UniProtKB-KW"/>
</dbReference>
<keyword evidence="8" id="KW-0234">DNA repair</keyword>
<feature type="region of interest" description="Disordered" evidence="9">
    <location>
        <begin position="894"/>
        <end position="932"/>
    </location>
</feature>
<keyword evidence="4 8" id="KW-0479">Metal-binding</keyword>
<feature type="domain" description="VRR-NUC" evidence="10">
    <location>
        <begin position="983"/>
        <end position="1091"/>
    </location>
</feature>
<dbReference type="SMART" id="SM00990">
    <property type="entry name" value="VRR_NUC"/>
    <property type="match status" value="1"/>
</dbReference>
<evidence type="ECO:0000256" key="8">
    <source>
        <dbReference type="RuleBase" id="RU365033"/>
    </source>
</evidence>
<evidence type="ECO:0000256" key="5">
    <source>
        <dbReference type="ARBA" id="ARBA00022801"/>
    </source>
</evidence>
<keyword evidence="3 8" id="KW-0540">Nuclease</keyword>
<dbReference type="RefSeq" id="XP_021885455.1">
    <property type="nucleotide sequence ID" value="XM_022028430.1"/>
</dbReference>
<dbReference type="OrthoDB" id="76364at2759"/>
<comment type="function">
    <text evidence="8">Nuclease required for the repair of DNA interstrand cross-links (ICL). Acts as a 5'-3' exonuclease that anchors at a cut end of DNA and cleaves DNA successively at every third nucleotide, allowing to excise an ICL from one strand through flanking incisions.</text>
</comment>
<evidence type="ECO:0000259" key="10">
    <source>
        <dbReference type="SMART" id="SM00990"/>
    </source>
</evidence>
<dbReference type="GO" id="GO:0017108">
    <property type="term" value="F:5'-flap endonuclease activity"/>
    <property type="evidence" value="ECO:0007669"/>
    <property type="project" value="TreeGrafter"/>
</dbReference>
<evidence type="ECO:0000313" key="11">
    <source>
        <dbReference type="EMBL" id="ORZ27752.1"/>
    </source>
</evidence>
<dbReference type="Pfam" id="PF21315">
    <property type="entry name" value="FAN1_HTH"/>
    <property type="match status" value="1"/>
</dbReference>
<dbReference type="GO" id="GO:0008409">
    <property type="term" value="F:5'-3' exonuclease activity"/>
    <property type="evidence" value="ECO:0007669"/>
    <property type="project" value="TreeGrafter"/>
</dbReference>
<dbReference type="GO" id="GO:0004528">
    <property type="term" value="F:phosphodiesterase I activity"/>
    <property type="evidence" value="ECO:0007669"/>
    <property type="project" value="UniProtKB-EC"/>
</dbReference>
<dbReference type="InterPro" id="IPR033315">
    <property type="entry name" value="Fan1-like"/>
</dbReference>
<proteinExistence type="inferred from homology"/>
<dbReference type="AlphaFoldDB" id="A0A1Y2H3W4"/>
<keyword evidence="8" id="KW-0539">Nucleus</keyword>
<dbReference type="PANTHER" id="PTHR15749:SF4">
    <property type="entry name" value="FANCONI-ASSOCIATED NUCLEASE 1"/>
    <property type="match status" value="1"/>
</dbReference>
<dbReference type="InParanoid" id="A0A1Y2H3W4"/>
<dbReference type="GeneID" id="33570273"/>
<gene>
    <name evidence="11" type="ORF">BCR41DRAFT_392203</name>
</gene>
<dbReference type="Gene3D" id="3.40.1350.10">
    <property type="match status" value="1"/>
</dbReference>
<dbReference type="EMBL" id="MCFF01000003">
    <property type="protein sequence ID" value="ORZ27752.1"/>
    <property type="molecule type" value="Genomic_DNA"/>
</dbReference>
<protein>
    <recommendedName>
        <fullName evidence="8">Fanconi-associated nuclease</fullName>
        <ecNumber evidence="8">3.1.4.1</ecNumber>
    </recommendedName>
</protein>
<evidence type="ECO:0000313" key="12">
    <source>
        <dbReference type="Proteomes" id="UP000193648"/>
    </source>
</evidence>
<evidence type="ECO:0000256" key="2">
    <source>
        <dbReference type="ARBA" id="ARBA00005533"/>
    </source>
</evidence>
<dbReference type="InterPro" id="IPR049125">
    <property type="entry name" value="FAN1-like_WH"/>
</dbReference>
<name>A0A1Y2H3W4_9FUNG</name>
<dbReference type="GO" id="GO:0005634">
    <property type="term" value="C:nucleus"/>
    <property type="evidence" value="ECO:0007669"/>
    <property type="project" value="UniProtKB-SubCell"/>
</dbReference>
<evidence type="ECO:0000256" key="6">
    <source>
        <dbReference type="ARBA" id="ARBA00022842"/>
    </source>
</evidence>
<keyword evidence="8" id="KW-0227">DNA damage</keyword>
<dbReference type="GO" id="GO:0036297">
    <property type="term" value="P:interstrand cross-link repair"/>
    <property type="evidence" value="ECO:0007669"/>
    <property type="project" value="InterPro"/>
</dbReference>
<sequence length="1106" mass="125579">MSIVIQMLSKNMGITDPKEQLMAVDLSADTSRSTMKSKKGQNTSGLVILDTDKTLSTIMALMEPPRDAKKQYQQLPLDFSSHAVRPHSKKASQENPTSAHNQIDVQRHQIIHSNSSSSASSAFLTSTFLSEPPVIRVNLTASKPCDRLVGYGSGPNYVFETETLTGVSNTLLEETNDLSSPEDDENDSGAVVLRAIASKASHPNNEQDCEDTETPSILDQTDTMVDDLLQTKSESQDEDRNLDTLLSPPFRWKTVYVAAFELALDTVLPEEAFLFTDEEHTIIETYRALPDDPKHLFVRLFLRKQEFWQRQDKLEGRYREIEHLKSAVQQLVVTGLVMDKSAIQDPEDALAMLTMDELKLLARRIGIMEKMSGKQRRAMISTILEHFRQQAFISKRLLLAPGGTVNGDGAGRKTGLATHAFSGDAAKRNNALIDKIIDISGPCIKIYPSVMTVFERLHLVFYRAREFTEKPALLEAILAKIGQRTFPSYEITRTNTVFRNREELLKYEAAIKLHFDLSRLIESAMGPGRESVVYVRSDESNEASGLNSPQPRKVVKPIRKPTNGINVNSIDGEPVSRGKDTERERRRLEVIGIYEKVIQEAEGIRGAWSEYVATETEISKKSSNYYLLRFSPGELWSNILRLELRAFAFLKRFEEESILLHELLDQHVYCLGQRGGWYERLALIKSNYAFQKRLGKKEAHQICMMALRDKHVHAVDATLIQGRLIRLESELKIPFRDRHDFSYLTLRKAQTRILTGERLNTPGTAAPGYASSHSYSYIPSSTGEGLSGSRIIAQQRPLWRNIDGSDCSVEELALSYYKTLGYMGYHSENNILSTLFGLLFWDILFSPQPGVFETSYQTEPLDLRTDAFFMQRQEMIMERLENIAKSKIIEEQRVNLDQNRQGQRGGQGGEEDEPLLNRQQRPKSIHKDTLERGVNNEISFHDTIKQEFSGQDAGHPCTVQQQQTENGREEVLAKKRKECFYLNLMQTHDDLYREKNVYCVGVNWVFTKTELLEIAECIGGTALSEICKVMAQEYSKRCSGMPDLCCWDYKRKLVKFVEVKGPGDRLSSKQRIWIDLLTSLGIDTELCIIQVAKDEDAFQEEREALN</sequence>
<evidence type="ECO:0000256" key="3">
    <source>
        <dbReference type="ARBA" id="ARBA00022722"/>
    </source>
</evidence>
<dbReference type="Pfam" id="PF21170">
    <property type="entry name" value="FAN1_TPR"/>
    <property type="match status" value="1"/>
</dbReference>
<evidence type="ECO:0000256" key="9">
    <source>
        <dbReference type="SAM" id="MobiDB-lite"/>
    </source>
</evidence>
<dbReference type="GO" id="GO:0070336">
    <property type="term" value="F:flap-structured DNA binding"/>
    <property type="evidence" value="ECO:0007669"/>
    <property type="project" value="TreeGrafter"/>
</dbReference>
<dbReference type="FunCoup" id="A0A1Y2H3W4">
    <property type="interactions" value="327"/>
</dbReference>
<keyword evidence="6 8" id="KW-0460">Magnesium</keyword>
<accession>A0A1Y2H3W4</accession>
<dbReference type="Pfam" id="PF08774">
    <property type="entry name" value="VRR_NUC"/>
    <property type="match status" value="1"/>
</dbReference>
<dbReference type="EC" id="3.1.4.1" evidence="8"/>
<dbReference type="CDD" id="cd22326">
    <property type="entry name" value="FAN1-like"/>
    <property type="match status" value="1"/>
</dbReference>
<keyword evidence="7 8" id="KW-0464">Manganese</keyword>
<comment type="subcellular location">
    <subcellularLocation>
        <location evidence="8">Nucleus</location>
    </subcellularLocation>
</comment>
<organism evidence="11 12">
    <name type="scientific">Lobosporangium transversale</name>
    <dbReference type="NCBI Taxonomy" id="64571"/>
    <lineage>
        <taxon>Eukaryota</taxon>
        <taxon>Fungi</taxon>
        <taxon>Fungi incertae sedis</taxon>
        <taxon>Mucoromycota</taxon>
        <taxon>Mortierellomycotina</taxon>
        <taxon>Mortierellomycetes</taxon>
        <taxon>Mortierellales</taxon>
        <taxon>Mortierellaceae</taxon>
        <taxon>Lobosporangium</taxon>
    </lineage>
</organism>
<comment type="similarity">
    <text evidence="2 8">Belongs to the FAN1 family.</text>
</comment>
<keyword evidence="12" id="KW-1185">Reference proteome</keyword>
<dbReference type="InterPro" id="IPR049132">
    <property type="entry name" value="FAN1-like_euk"/>
</dbReference>
<dbReference type="InterPro" id="IPR014883">
    <property type="entry name" value="VRR_NUC"/>
</dbReference>
<reference evidence="11 12" key="1">
    <citation type="submission" date="2016-07" db="EMBL/GenBank/DDBJ databases">
        <title>Pervasive Adenine N6-methylation of Active Genes in Fungi.</title>
        <authorList>
            <consortium name="DOE Joint Genome Institute"/>
            <person name="Mondo S.J."/>
            <person name="Dannebaum R.O."/>
            <person name="Kuo R.C."/>
            <person name="Labutti K."/>
            <person name="Haridas S."/>
            <person name="Kuo A."/>
            <person name="Salamov A."/>
            <person name="Ahrendt S.R."/>
            <person name="Lipzen A."/>
            <person name="Sullivan W."/>
            <person name="Andreopoulos W.B."/>
            <person name="Clum A."/>
            <person name="Lindquist E."/>
            <person name="Daum C."/>
            <person name="Ramamoorthy G.K."/>
            <person name="Gryganskyi A."/>
            <person name="Culley D."/>
            <person name="Magnuson J.K."/>
            <person name="James T.Y."/>
            <person name="O'Malley M.A."/>
            <person name="Stajich J.E."/>
            <person name="Spatafora J.W."/>
            <person name="Visel A."/>
            <person name="Grigoriev I.V."/>
        </authorList>
    </citation>
    <scope>NUCLEOTIDE SEQUENCE [LARGE SCALE GENOMIC DNA]</scope>
    <source>
        <strain evidence="11 12">NRRL 3116</strain>
    </source>
</reference>
<dbReference type="PANTHER" id="PTHR15749">
    <property type="entry name" value="FANCONI-ASSOCIATED NUCLEASE 1"/>
    <property type="match status" value="1"/>
</dbReference>
<dbReference type="Proteomes" id="UP000193648">
    <property type="component" value="Unassembled WGS sequence"/>
</dbReference>
<comment type="cofactor">
    <cofactor evidence="8">
        <name>Mg(2+)</name>
        <dbReference type="ChEBI" id="CHEBI:18420"/>
    </cofactor>
    <cofactor evidence="8">
        <name>Mn(2+)</name>
        <dbReference type="ChEBI" id="CHEBI:29035"/>
    </cofactor>
</comment>
<evidence type="ECO:0000256" key="7">
    <source>
        <dbReference type="ARBA" id="ARBA00023211"/>
    </source>
</evidence>
<keyword evidence="5 8" id="KW-0378">Hydrolase</keyword>
<dbReference type="STRING" id="64571.A0A1Y2H3W4"/>
<evidence type="ECO:0000256" key="1">
    <source>
        <dbReference type="ARBA" id="ARBA00000983"/>
    </source>
</evidence>
<evidence type="ECO:0000256" key="4">
    <source>
        <dbReference type="ARBA" id="ARBA00022723"/>
    </source>
</evidence>
<dbReference type="InterPro" id="IPR011856">
    <property type="entry name" value="tRNA_endonuc-like_dom_sf"/>
</dbReference>
<comment type="caution">
    <text evidence="11">The sequence shown here is derived from an EMBL/GenBank/DDBJ whole genome shotgun (WGS) entry which is preliminary data.</text>
</comment>
<comment type="catalytic activity">
    <reaction evidence="1 8">
        <text>Hydrolytically removes 5'-nucleotides successively from the 3'-hydroxy termini of 3'-hydroxy-terminated oligonucleotides.</text>
        <dbReference type="EC" id="3.1.4.1"/>
    </reaction>
</comment>